<feature type="compositionally biased region" description="Polar residues" evidence="1">
    <location>
        <begin position="10"/>
        <end position="22"/>
    </location>
</feature>
<comment type="caution">
    <text evidence="2">The sequence shown here is derived from an EMBL/GenBank/DDBJ whole genome shotgun (WGS) entry which is preliminary data.</text>
</comment>
<evidence type="ECO:0000313" key="3">
    <source>
        <dbReference type="Proteomes" id="UP000265520"/>
    </source>
</evidence>
<dbReference type="AlphaFoldDB" id="A0A392QPS5"/>
<feature type="region of interest" description="Disordered" evidence="1">
    <location>
        <begin position="1"/>
        <end position="28"/>
    </location>
</feature>
<sequence length="56" mass="5772">LATPKGVGSVNHTAPPENSSGCEDSDNEIPRAVIMAEGSVKNGKSIEVMSIMSLES</sequence>
<dbReference type="Proteomes" id="UP000265520">
    <property type="component" value="Unassembled WGS sequence"/>
</dbReference>
<name>A0A392QPS5_9FABA</name>
<accession>A0A392QPS5</accession>
<dbReference type="EMBL" id="LXQA010153011">
    <property type="protein sequence ID" value="MCI26393.1"/>
    <property type="molecule type" value="Genomic_DNA"/>
</dbReference>
<keyword evidence="3" id="KW-1185">Reference proteome</keyword>
<organism evidence="2 3">
    <name type="scientific">Trifolium medium</name>
    <dbReference type="NCBI Taxonomy" id="97028"/>
    <lineage>
        <taxon>Eukaryota</taxon>
        <taxon>Viridiplantae</taxon>
        <taxon>Streptophyta</taxon>
        <taxon>Embryophyta</taxon>
        <taxon>Tracheophyta</taxon>
        <taxon>Spermatophyta</taxon>
        <taxon>Magnoliopsida</taxon>
        <taxon>eudicotyledons</taxon>
        <taxon>Gunneridae</taxon>
        <taxon>Pentapetalae</taxon>
        <taxon>rosids</taxon>
        <taxon>fabids</taxon>
        <taxon>Fabales</taxon>
        <taxon>Fabaceae</taxon>
        <taxon>Papilionoideae</taxon>
        <taxon>50 kb inversion clade</taxon>
        <taxon>NPAAA clade</taxon>
        <taxon>Hologalegina</taxon>
        <taxon>IRL clade</taxon>
        <taxon>Trifolieae</taxon>
        <taxon>Trifolium</taxon>
    </lineage>
</organism>
<protein>
    <submittedName>
        <fullName evidence="2">Uncharacterized protein</fullName>
    </submittedName>
</protein>
<evidence type="ECO:0000313" key="2">
    <source>
        <dbReference type="EMBL" id="MCI26393.1"/>
    </source>
</evidence>
<evidence type="ECO:0000256" key="1">
    <source>
        <dbReference type="SAM" id="MobiDB-lite"/>
    </source>
</evidence>
<proteinExistence type="predicted"/>
<feature type="non-terminal residue" evidence="2">
    <location>
        <position position="1"/>
    </location>
</feature>
<reference evidence="2 3" key="1">
    <citation type="journal article" date="2018" name="Front. Plant Sci.">
        <title>Red Clover (Trifolium pratense) and Zigzag Clover (T. medium) - A Picture of Genomic Similarities and Differences.</title>
        <authorList>
            <person name="Dluhosova J."/>
            <person name="Istvanek J."/>
            <person name="Nedelnik J."/>
            <person name="Repkova J."/>
        </authorList>
    </citation>
    <scope>NUCLEOTIDE SEQUENCE [LARGE SCALE GENOMIC DNA]</scope>
    <source>
        <strain evidence="3">cv. 10/8</strain>
        <tissue evidence="2">Leaf</tissue>
    </source>
</reference>